<evidence type="ECO:0000313" key="2">
    <source>
        <dbReference type="Proteomes" id="UP001139981"/>
    </source>
</evidence>
<reference evidence="1" key="1">
    <citation type="submission" date="2022-07" db="EMBL/GenBank/DDBJ databases">
        <title>Phylogenomic reconstructions and comparative analyses of Kickxellomycotina fungi.</title>
        <authorList>
            <person name="Reynolds N.K."/>
            <person name="Stajich J.E."/>
            <person name="Barry K."/>
            <person name="Grigoriev I.V."/>
            <person name="Crous P."/>
            <person name="Smith M.E."/>
        </authorList>
    </citation>
    <scope>NUCLEOTIDE SEQUENCE</scope>
    <source>
        <strain evidence="1">CBS 190363</strain>
    </source>
</reference>
<gene>
    <name evidence="1" type="ORF">IWW38_001955</name>
</gene>
<organism evidence="1 2">
    <name type="scientific">Coemansia aciculifera</name>
    <dbReference type="NCBI Taxonomy" id="417176"/>
    <lineage>
        <taxon>Eukaryota</taxon>
        <taxon>Fungi</taxon>
        <taxon>Fungi incertae sedis</taxon>
        <taxon>Zoopagomycota</taxon>
        <taxon>Kickxellomycotina</taxon>
        <taxon>Kickxellomycetes</taxon>
        <taxon>Kickxellales</taxon>
        <taxon>Kickxellaceae</taxon>
        <taxon>Coemansia</taxon>
    </lineage>
</organism>
<proteinExistence type="predicted"/>
<keyword evidence="2" id="KW-1185">Reference proteome</keyword>
<comment type="caution">
    <text evidence="1">The sequence shown here is derived from an EMBL/GenBank/DDBJ whole genome shotgun (WGS) entry which is preliminary data.</text>
</comment>
<dbReference type="EMBL" id="JANBVB010000178">
    <property type="protein sequence ID" value="KAJ2896651.1"/>
    <property type="molecule type" value="Genomic_DNA"/>
</dbReference>
<accession>A0ACC1M5U2</accession>
<protein>
    <submittedName>
        <fullName evidence="1">Uncharacterized protein</fullName>
    </submittedName>
</protein>
<sequence>MSALIPSELKVVDLRKELAARNLPSTGLKKDLVQRLEEALAAGTPVQPSAGEDDDQIDLLPDDEAAELEADEPEMAMNEATAPDNNDESAEMMDADDDVELGRKRKAEEQATRSRTSTDMETENATAVQAQLVSEDSLYIKNLERPLTVYRLKEVLGKYGVVEDAWLNSIKTRGYVSYETKQQAEAAHAAINGTRFPTDYGKVVESGFITRSRLKELITEEEASSESVRNVDLLAVPVEGGNCGVALINPKAKSNAGSKKQKTHDSSDELKVKQDKATSLAAETSASLITAAAAAAASDAKNASSRGRRGERAPEADILTRIERDAFTRVTRIRPAITYRPLTEAEVAAKHVSSA</sequence>
<evidence type="ECO:0000313" key="1">
    <source>
        <dbReference type="EMBL" id="KAJ2896651.1"/>
    </source>
</evidence>
<dbReference type="Proteomes" id="UP001139981">
    <property type="component" value="Unassembled WGS sequence"/>
</dbReference>
<name>A0ACC1M5U2_9FUNG</name>